<protein>
    <submittedName>
        <fullName evidence="3">Peptidase YpeB-like protein</fullName>
    </submittedName>
</protein>
<evidence type="ECO:0000256" key="1">
    <source>
        <dbReference type="SAM" id="SignalP"/>
    </source>
</evidence>
<comment type="caution">
    <text evidence="3">The sequence shown here is derived from an EMBL/GenBank/DDBJ whole genome shotgun (WGS) entry which is preliminary data.</text>
</comment>
<feature type="chain" id="PRO_5020670612" evidence="1">
    <location>
        <begin position="25"/>
        <end position="94"/>
    </location>
</feature>
<feature type="signal peptide" evidence="1">
    <location>
        <begin position="1"/>
        <end position="24"/>
    </location>
</feature>
<dbReference type="InterPro" id="IPR025711">
    <property type="entry name" value="PepSY"/>
</dbReference>
<dbReference type="Pfam" id="PF03413">
    <property type="entry name" value="PepSY"/>
    <property type="match status" value="1"/>
</dbReference>
<sequence length="94" mass="10178">MVVYMRSVLLTWLLLCGGPAYSWSAPEPLHAAQQRTITESQAASAALRAVPGKVLGVQKIQNGERVLYKVKILTDDGRVRIVTVDGSTGNVLSR</sequence>
<keyword evidence="1" id="KW-0732">Signal</keyword>
<accession>A0A4R6UYP7</accession>
<evidence type="ECO:0000259" key="2">
    <source>
        <dbReference type="Pfam" id="PF03413"/>
    </source>
</evidence>
<proteinExistence type="predicted"/>
<keyword evidence="4" id="KW-1185">Reference proteome</keyword>
<reference evidence="3 4" key="1">
    <citation type="submission" date="2019-03" db="EMBL/GenBank/DDBJ databases">
        <title>Genomic Encyclopedia of Type Strains, Phase IV (KMG-IV): sequencing the most valuable type-strain genomes for metagenomic binning, comparative biology and taxonomic classification.</title>
        <authorList>
            <person name="Goeker M."/>
        </authorList>
    </citation>
    <scope>NUCLEOTIDE SEQUENCE [LARGE SCALE GENOMIC DNA]</scope>
    <source>
        <strain evidence="3 4">DSM 103792</strain>
    </source>
</reference>
<dbReference type="OrthoDB" id="5772157at2"/>
<name>A0A4R6UYP7_9GAMM</name>
<evidence type="ECO:0000313" key="3">
    <source>
        <dbReference type="EMBL" id="TDQ51209.1"/>
    </source>
</evidence>
<gene>
    <name evidence="3" type="ORF">EV696_101181</name>
</gene>
<evidence type="ECO:0000313" key="4">
    <source>
        <dbReference type="Proteomes" id="UP000295375"/>
    </source>
</evidence>
<feature type="domain" description="PepSY" evidence="2">
    <location>
        <begin position="37"/>
        <end position="93"/>
    </location>
</feature>
<organism evidence="3 4">
    <name type="scientific">Permianibacter aggregans</name>
    <dbReference type="NCBI Taxonomy" id="1510150"/>
    <lineage>
        <taxon>Bacteria</taxon>
        <taxon>Pseudomonadati</taxon>
        <taxon>Pseudomonadota</taxon>
        <taxon>Gammaproteobacteria</taxon>
        <taxon>Pseudomonadales</taxon>
        <taxon>Pseudomonadaceae</taxon>
        <taxon>Permianibacter</taxon>
    </lineage>
</organism>
<dbReference type="EMBL" id="SNYM01000001">
    <property type="protein sequence ID" value="TDQ51209.1"/>
    <property type="molecule type" value="Genomic_DNA"/>
</dbReference>
<dbReference type="AlphaFoldDB" id="A0A4R6UYP7"/>
<dbReference type="Gene3D" id="3.10.450.40">
    <property type="match status" value="1"/>
</dbReference>
<dbReference type="Proteomes" id="UP000295375">
    <property type="component" value="Unassembled WGS sequence"/>
</dbReference>